<dbReference type="HOGENOM" id="CLU_1085578_0_0_4"/>
<dbReference type="OrthoDB" id="9180283at2"/>
<keyword evidence="2" id="KW-1185">Reference proteome</keyword>
<dbReference type="AlphaFoldDB" id="W0SDV8"/>
<reference evidence="1 2" key="1">
    <citation type="journal article" date="2014" name="Syst. Appl. Microbiol.">
        <title>Complete genomes of freshwater sulfur oxidizers Sulfuricella denitrificans skB26 and Sulfuritalea hydrogenivorans sk43H: genetic insights into the sulfur oxidation pathway of betaproteobacteria.</title>
        <authorList>
            <person name="Watanabe T."/>
            <person name="Kojima H."/>
            <person name="Fukui M."/>
        </authorList>
    </citation>
    <scope>NUCLEOTIDE SEQUENCE [LARGE SCALE GENOMIC DNA]</scope>
    <source>
        <strain evidence="1">DSM22779</strain>
    </source>
</reference>
<evidence type="ECO:0000313" key="1">
    <source>
        <dbReference type="EMBL" id="BAO28955.1"/>
    </source>
</evidence>
<dbReference type="Proteomes" id="UP000031637">
    <property type="component" value="Chromosome"/>
</dbReference>
<sequence>MNDGSIEAFSLPADGLASLATPEVQRLAARMAQDAFTRIFRLTLEGDEAALQAAVEEIERLSRNWARAASDEDSRALRQALLVSGIDQWGLAWCQAFGLTAIPAVSALLGALRNDLDAAADARFQQQFAAIEKIESDAVDFKMELRRNIHMALWHAMVACEERGEALAILAALGGMLAALTTHMPTLGWRLVADALASIQLRCLAEAAASTELARETNAALFTALRQNLPREISEPMFAHANQAVIAWQQSRRMH</sequence>
<dbReference type="EMBL" id="AP012547">
    <property type="protein sequence ID" value="BAO28955.1"/>
    <property type="molecule type" value="Genomic_DNA"/>
</dbReference>
<gene>
    <name evidence="1" type="ORF">SUTH_01155</name>
</gene>
<protein>
    <submittedName>
        <fullName evidence="1">Uncharacterized protein</fullName>
    </submittedName>
</protein>
<dbReference type="RefSeq" id="WP_041097778.1">
    <property type="nucleotide sequence ID" value="NZ_AP012547.1"/>
</dbReference>
<name>W0SDV8_9PROT</name>
<evidence type="ECO:0000313" key="2">
    <source>
        <dbReference type="Proteomes" id="UP000031637"/>
    </source>
</evidence>
<accession>W0SDV8</accession>
<organism evidence="1 2">
    <name type="scientific">Sulfuritalea hydrogenivorans sk43H</name>
    <dbReference type="NCBI Taxonomy" id="1223802"/>
    <lineage>
        <taxon>Bacteria</taxon>
        <taxon>Pseudomonadati</taxon>
        <taxon>Pseudomonadota</taxon>
        <taxon>Betaproteobacteria</taxon>
        <taxon>Nitrosomonadales</taxon>
        <taxon>Sterolibacteriaceae</taxon>
        <taxon>Sulfuritalea</taxon>
    </lineage>
</organism>
<dbReference type="KEGG" id="shd:SUTH_01155"/>
<proteinExistence type="predicted"/>